<name>A0A3Q9G8H0_9ACTO</name>
<proteinExistence type="predicted"/>
<dbReference type="Gene3D" id="3.40.30.10">
    <property type="entry name" value="Glutaredoxin"/>
    <property type="match status" value="1"/>
</dbReference>
<dbReference type="GO" id="GO:0016491">
    <property type="term" value="F:oxidoreductase activity"/>
    <property type="evidence" value="ECO:0007669"/>
    <property type="project" value="InterPro"/>
</dbReference>
<evidence type="ECO:0000313" key="3">
    <source>
        <dbReference type="Proteomes" id="UP000280344"/>
    </source>
</evidence>
<evidence type="ECO:0000259" key="1">
    <source>
        <dbReference type="Pfam" id="PF01323"/>
    </source>
</evidence>
<dbReference type="PANTHER" id="PTHR13887:SF41">
    <property type="entry name" value="THIOREDOXIN SUPERFAMILY PROTEIN"/>
    <property type="match status" value="1"/>
</dbReference>
<dbReference type="SUPFAM" id="SSF52833">
    <property type="entry name" value="Thioredoxin-like"/>
    <property type="match status" value="1"/>
</dbReference>
<dbReference type="CDD" id="cd03024">
    <property type="entry name" value="DsbA_FrnE"/>
    <property type="match status" value="1"/>
</dbReference>
<dbReference type="InterPro" id="IPR001853">
    <property type="entry name" value="DSBA-like_thioredoxin_dom"/>
</dbReference>
<dbReference type="OrthoDB" id="9799122at2"/>
<reference evidence="2 3" key="1">
    <citation type="submission" date="2018-12" db="EMBL/GenBank/DDBJ databases">
        <title>Complete genome sequence of Flaviflexus sp. H23T48.</title>
        <authorList>
            <person name="Bae J.-W."/>
            <person name="Lee J.-Y."/>
        </authorList>
    </citation>
    <scope>NUCLEOTIDE SEQUENCE [LARGE SCALE GENOMIC DNA]</scope>
    <source>
        <strain evidence="2 3">H23T48</strain>
    </source>
</reference>
<gene>
    <name evidence="2" type="ORF">EJ997_10050</name>
</gene>
<evidence type="ECO:0000313" key="2">
    <source>
        <dbReference type="EMBL" id="AZQ77626.1"/>
    </source>
</evidence>
<sequence length="212" mass="23608">MSADMRIDLWTDIVCPFCYIGEARLRRALEEEGITADIRLRSFELDPTVTEHVSGMDHLAAGKGVAREQVEQMEGQMRQIAEVEGLTYETDRMMGPTVPAHRIAQYATQQGTDKGVAYFRAVQTGYFEGKLNPFDTEALLDVAEQQGLDREGAAAALEDERYLTLVRQDQQFARQLGVNGVPYILLDQKLAIPGAVSLDQFIGALRQVKELA</sequence>
<protein>
    <submittedName>
        <fullName evidence="2">DsbA family oxidoreductase</fullName>
    </submittedName>
</protein>
<dbReference type="Pfam" id="PF01323">
    <property type="entry name" value="DSBA"/>
    <property type="match status" value="1"/>
</dbReference>
<dbReference type="InterPro" id="IPR036249">
    <property type="entry name" value="Thioredoxin-like_sf"/>
</dbReference>
<dbReference type="AlphaFoldDB" id="A0A3Q9G8H0"/>
<accession>A0A3Q9G8H0</accession>
<dbReference type="EMBL" id="CP034593">
    <property type="protein sequence ID" value="AZQ77626.1"/>
    <property type="molecule type" value="Genomic_DNA"/>
</dbReference>
<dbReference type="Proteomes" id="UP000280344">
    <property type="component" value="Chromosome"/>
</dbReference>
<dbReference type="PANTHER" id="PTHR13887">
    <property type="entry name" value="GLUTATHIONE S-TRANSFERASE KAPPA"/>
    <property type="match status" value="1"/>
</dbReference>
<keyword evidence="3" id="KW-1185">Reference proteome</keyword>
<feature type="domain" description="DSBA-like thioredoxin" evidence="1">
    <location>
        <begin position="7"/>
        <end position="205"/>
    </location>
</feature>
<organism evidence="2 3">
    <name type="scientific">Flaviflexus ciconiae</name>
    <dbReference type="NCBI Taxonomy" id="2496867"/>
    <lineage>
        <taxon>Bacteria</taxon>
        <taxon>Bacillati</taxon>
        <taxon>Actinomycetota</taxon>
        <taxon>Actinomycetes</taxon>
        <taxon>Actinomycetales</taxon>
        <taxon>Actinomycetaceae</taxon>
        <taxon>Flaviflexus</taxon>
    </lineage>
</organism>
<dbReference type="KEGG" id="flh:EJ997_10050"/>